<reference evidence="1 2" key="2">
    <citation type="journal article" date="2016" name="Int. J. Syst. Evol. Microbiol.">
        <title>Vitellibacter aquimaris sp. nov., a marine bacterium isolated from seawater.</title>
        <authorList>
            <person name="Thevarajoo S."/>
            <person name="Selvaratnam C."/>
            <person name="Goh K.M."/>
            <person name="Hong K.W."/>
            <person name="Chan X.Y."/>
            <person name="Chan K.G."/>
            <person name="Chong C.S."/>
        </authorList>
    </citation>
    <scope>NUCLEOTIDE SEQUENCE [LARGE SCALE GENOMIC DNA]</scope>
    <source>
        <strain evidence="1 2">D-24</strain>
    </source>
</reference>
<dbReference type="PATRIC" id="fig|1548749.3.peg.1745"/>
<dbReference type="SUPFAM" id="SSF51182">
    <property type="entry name" value="RmlC-like cupins"/>
    <property type="match status" value="1"/>
</dbReference>
<evidence type="ECO:0000313" key="1">
    <source>
        <dbReference type="EMBL" id="KXN99061.1"/>
    </source>
</evidence>
<protein>
    <submittedName>
        <fullName evidence="1">Cupin</fullName>
    </submittedName>
</protein>
<accession>A0A137RHW3</accession>
<dbReference type="Gene3D" id="2.60.120.10">
    <property type="entry name" value="Jelly Rolls"/>
    <property type="match status" value="1"/>
</dbReference>
<evidence type="ECO:0000313" key="2">
    <source>
        <dbReference type="Proteomes" id="UP000070138"/>
    </source>
</evidence>
<dbReference type="STRING" id="1548749.LS48_08280"/>
<dbReference type="InterPro" id="IPR014710">
    <property type="entry name" value="RmlC-like_jellyroll"/>
</dbReference>
<proteinExistence type="predicted"/>
<dbReference type="PANTHER" id="PTHR37694">
    <property type="entry name" value="SLR8022 PROTEIN"/>
    <property type="match status" value="1"/>
</dbReference>
<dbReference type="RefSeq" id="WP_062621880.1">
    <property type="nucleotide sequence ID" value="NZ_JRWG01000004.1"/>
</dbReference>
<dbReference type="InterPro" id="IPR011051">
    <property type="entry name" value="RmlC_Cupin_sf"/>
</dbReference>
<reference evidence="2" key="1">
    <citation type="submission" date="2014-10" db="EMBL/GenBank/DDBJ databases">
        <title>Genome sequencing of Vitellibacter sp. D-24.</title>
        <authorList>
            <person name="Thevarajoo S."/>
            <person name="Selvaratnam C."/>
            <person name="Goh K.M."/>
            <person name="Chong C.S."/>
        </authorList>
    </citation>
    <scope>NUCLEOTIDE SEQUENCE [LARGE SCALE GENOMIC DNA]</scope>
    <source>
        <strain evidence="2">D-24</strain>
    </source>
</reference>
<sequence length="114" mass="12598">MKTASLIKDLQYNDTKPAIQVLIDTEACKEIRITFREGQVMKEHKTSFPIVVEIFEGAIDFGVNGTICHLKKGDLVALEGGVPHDLKALETSTVRLSLNKADSTKRVEDVARNS</sequence>
<dbReference type="PANTHER" id="PTHR37694:SF1">
    <property type="entry name" value="SLR8022 PROTEIN"/>
    <property type="match status" value="1"/>
</dbReference>
<dbReference type="AlphaFoldDB" id="A0A137RHW3"/>
<organism evidence="1 2">
    <name type="scientific">Aequorivita aquimaris</name>
    <dbReference type="NCBI Taxonomy" id="1548749"/>
    <lineage>
        <taxon>Bacteria</taxon>
        <taxon>Pseudomonadati</taxon>
        <taxon>Bacteroidota</taxon>
        <taxon>Flavobacteriia</taxon>
        <taxon>Flavobacteriales</taxon>
        <taxon>Flavobacteriaceae</taxon>
        <taxon>Aequorivita</taxon>
    </lineage>
</organism>
<gene>
    <name evidence="1" type="ORF">LS48_08280</name>
</gene>
<dbReference type="Proteomes" id="UP000070138">
    <property type="component" value="Unassembled WGS sequence"/>
</dbReference>
<dbReference type="EMBL" id="JRWG01000004">
    <property type="protein sequence ID" value="KXN99061.1"/>
    <property type="molecule type" value="Genomic_DNA"/>
</dbReference>
<comment type="caution">
    <text evidence="1">The sequence shown here is derived from an EMBL/GenBank/DDBJ whole genome shotgun (WGS) entry which is preliminary data.</text>
</comment>
<name>A0A137RHW3_9FLAO</name>
<keyword evidence="2" id="KW-1185">Reference proteome</keyword>
<dbReference type="OrthoDB" id="997205at2"/>